<reference evidence="2" key="1">
    <citation type="submission" date="2021-02" db="EMBL/GenBank/DDBJ databases">
        <authorList>
            <person name="Nowell W R."/>
        </authorList>
    </citation>
    <scope>NUCLEOTIDE SEQUENCE</scope>
</reference>
<feature type="non-terminal residue" evidence="2">
    <location>
        <position position="1"/>
    </location>
</feature>
<dbReference type="EMBL" id="CAJNOE010006235">
    <property type="protein sequence ID" value="CAF1522880.1"/>
    <property type="molecule type" value="Genomic_DNA"/>
</dbReference>
<organism evidence="2 3">
    <name type="scientific">Adineta steineri</name>
    <dbReference type="NCBI Taxonomy" id="433720"/>
    <lineage>
        <taxon>Eukaryota</taxon>
        <taxon>Metazoa</taxon>
        <taxon>Spiralia</taxon>
        <taxon>Gnathifera</taxon>
        <taxon>Rotifera</taxon>
        <taxon>Eurotatoria</taxon>
        <taxon>Bdelloidea</taxon>
        <taxon>Adinetida</taxon>
        <taxon>Adinetidae</taxon>
        <taxon>Adineta</taxon>
    </lineage>
</organism>
<proteinExistence type="predicted"/>
<name>A0A815UW66_9BILA</name>
<feature type="region of interest" description="Disordered" evidence="1">
    <location>
        <begin position="1"/>
        <end position="39"/>
    </location>
</feature>
<dbReference type="AlphaFoldDB" id="A0A815UW66"/>
<evidence type="ECO:0000313" key="2">
    <source>
        <dbReference type="EMBL" id="CAF1522880.1"/>
    </source>
</evidence>
<evidence type="ECO:0000256" key="1">
    <source>
        <dbReference type="SAM" id="MobiDB-lite"/>
    </source>
</evidence>
<sequence>WRFFDRSRGGGGNYHNSNQTVHRFTGSAGNVEPQVHYAE</sequence>
<evidence type="ECO:0000313" key="3">
    <source>
        <dbReference type="Proteomes" id="UP000663860"/>
    </source>
</evidence>
<dbReference type="Proteomes" id="UP000663860">
    <property type="component" value="Unassembled WGS sequence"/>
</dbReference>
<accession>A0A815UW66</accession>
<gene>
    <name evidence="2" type="ORF">IZO911_LOCUS45897</name>
</gene>
<comment type="caution">
    <text evidence="2">The sequence shown here is derived from an EMBL/GenBank/DDBJ whole genome shotgun (WGS) entry which is preliminary data.</text>
</comment>
<protein>
    <submittedName>
        <fullName evidence="2">Uncharacterized protein</fullName>
    </submittedName>
</protein>